<proteinExistence type="predicted"/>
<organism evidence="2 3">
    <name type="scientific">Mycobacterium paraffinicum</name>
    <dbReference type="NCBI Taxonomy" id="53378"/>
    <lineage>
        <taxon>Bacteria</taxon>
        <taxon>Bacillati</taxon>
        <taxon>Actinomycetota</taxon>
        <taxon>Actinomycetes</taxon>
        <taxon>Mycobacteriales</taxon>
        <taxon>Mycobacteriaceae</taxon>
        <taxon>Mycobacterium</taxon>
    </lineage>
</organism>
<name>A0ABP8F4M1_9MYCO</name>
<dbReference type="Proteomes" id="UP001501417">
    <property type="component" value="Unassembled WGS sequence"/>
</dbReference>
<accession>A0ABP8F4M1</accession>
<evidence type="ECO:0000313" key="2">
    <source>
        <dbReference type="EMBL" id="GAA4294663.1"/>
    </source>
</evidence>
<evidence type="ECO:0000313" key="3">
    <source>
        <dbReference type="Proteomes" id="UP001501417"/>
    </source>
</evidence>
<feature type="compositionally biased region" description="Basic residues" evidence="1">
    <location>
        <begin position="18"/>
        <end position="30"/>
    </location>
</feature>
<dbReference type="EMBL" id="BAABGF010000052">
    <property type="protein sequence ID" value="GAA4294663.1"/>
    <property type="molecule type" value="Genomic_DNA"/>
</dbReference>
<feature type="compositionally biased region" description="Basic residues" evidence="1">
    <location>
        <begin position="108"/>
        <end position="118"/>
    </location>
</feature>
<evidence type="ECO:0008006" key="4">
    <source>
        <dbReference type="Google" id="ProtNLM"/>
    </source>
</evidence>
<keyword evidence="3" id="KW-1185">Reference proteome</keyword>
<feature type="region of interest" description="Disordered" evidence="1">
    <location>
        <begin position="12"/>
        <end position="38"/>
    </location>
</feature>
<sequence>MTLRPCVVCGEPSAKSRCPTHRPKDRKPSRQQRGYDSQWQELSRRARRLQPWCTDCGSTEDLQLDHLPIAWERKAAGKTIRLGTDAEVCCAECNRRRGAARGDAPNHPRQHPHAKARGALHAAGGGR</sequence>
<protein>
    <recommendedName>
        <fullName evidence="4">HNH endonuclease</fullName>
    </recommendedName>
</protein>
<comment type="caution">
    <text evidence="2">The sequence shown here is derived from an EMBL/GenBank/DDBJ whole genome shotgun (WGS) entry which is preliminary data.</text>
</comment>
<feature type="region of interest" description="Disordered" evidence="1">
    <location>
        <begin position="98"/>
        <end position="127"/>
    </location>
</feature>
<gene>
    <name evidence="2" type="ORF">GCM10023161_44370</name>
</gene>
<reference evidence="3" key="1">
    <citation type="journal article" date="2019" name="Int. J. Syst. Evol. Microbiol.">
        <title>The Global Catalogue of Microorganisms (GCM) 10K type strain sequencing project: providing services to taxonomists for standard genome sequencing and annotation.</title>
        <authorList>
            <consortium name="The Broad Institute Genomics Platform"/>
            <consortium name="The Broad Institute Genome Sequencing Center for Infectious Disease"/>
            <person name="Wu L."/>
            <person name="Ma J."/>
        </authorList>
    </citation>
    <scope>NUCLEOTIDE SEQUENCE [LARGE SCALE GENOMIC DNA]</scope>
    <source>
        <strain evidence="3">JCM 17782</strain>
    </source>
</reference>
<evidence type="ECO:0000256" key="1">
    <source>
        <dbReference type="SAM" id="MobiDB-lite"/>
    </source>
</evidence>